<dbReference type="Gene3D" id="1.10.10.2910">
    <property type="match status" value="1"/>
</dbReference>
<dbReference type="PANTHER" id="PTHR43236:SF1">
    <property type="entry name" value="BLL7220 PROTEIN"/>
    <property type="match status" value="1"/>
</dbReference>
<comment type="caution">
    <text evidence="1">The sequence shown here is derived from an EMBL/GenBank/DDBJ whole genome shotgun (WGS) entry which is preliminary data.</text>
</comment>
<reference evidence="1 2" key="1">
    <citation type="submission" date="2015-09" db="EMBL/GenBank/DDBJ databases">
        <title>Genome announcement of multiple Pseudomonas syringae strains.</title>
        <authorList>
            <person name="Thakur S."/>
            <person name="Wang P.W."/>
            <person name="Gong Y."/>
            <person name="Weir B.S."/>
            <person name="Guttman D.S."/>
        </authorList>
    </citation>
    <scope>NUCLEOTIDE SEQUENCE [LARGE SCALE GENOMIC DNA]</scope>
    <source>
        <strain evidence="1 2">ICMP16929</strain>
    </source>
</reference>
<name>A0A0Q0BCB5_PSESX</name>
<dbReference type="PANTHER" id="PTHR43236">
    <property type="entry name" value="ANTITOXIN HIGA1"/>
    <property type="match status" value="1"/>
</dbReference>
<dbReference type="Proteomes" id="UP000050384">
    <property type="component" value="Unassembled WGS sequence"/>
</dbReference>
<dbReference type="PATRIC" id="fig|264459.3.peg.5054"/>
<dbReference type="AlphaFoldDB" id="A0A0Q0BCB5"/>
<dbReference type="InterPro" id="IPR010359">
    <property type="entry name" value="IrrE_HExxH"/>
</dbReference>
<evidence type="ECO:0000313" key="1">
    <source>
        <dbReference type="EMBL" id="KPY90706.1"/>
    </source>
</evidence>
<protein>
    <submittedName>
        <fullName evidence="1">Uncharacterized protein</fullName>
    </submittedName>
</protein>
<dbReference type="InterPro" id="IPR052345">
    <property type="entry name" value="Rad_response_metalloprotease"/>
</dbReference>
<dbReference type="RefSeq" id="WP_080397209.1">
    <property type="nucleotide sequence ID" value="NZ_LJRI01000772.1"/>
</dbReference>
<sequence length="308" mass="35172">MYPEEKMARRVLARRNLLPPFDLDALATEYGELEYLNIPYDVDGITIGIGSTQKPRILVNESAPAKRRKFTLAHELGHIVIPWHTGTIISHIAPHQADAAYMQMETEANRFAAELLMPSDWLVDQFENADTVEAYFRKVQDTVGASREATFYKLFRSLPTPIICAQVDSDSRVLNGQRSPSAPSLLTQSALTGPDCFMADNRYEEFVIDGQRFVSWWFVGREIKEVDPRPWRAIYIDILNETGMHTNLNSISAILAGACNKNKTQSEHDICGAVYRAFSNYEQYKAVVNHPLFEQYVIKRVRELKLRR</sequence>
<accession>A0A0Q0BCB5</accession>
<proteinExistence type="predicted"/>
<organism evidence="1 2">
    <name type="scientific">Pseudomonas syringae pv. spinaceae</name>
    <dbReference type="NCBI Taxonomy" id="264459"/>
    <lineage>
        <taxon>Bacteria</taxon>
        <taxon>Pseudomonadati</taxon>
        <taxon>Pseudomonadota</taxon>
        <taxon>Gammaproteobacteria</taxon>
        <taxon>Pseudomonadales</taxon>
        <taxon>Pseudomonadaceae</taxon>
        <taxon>Pseudomonas</taxon>
        <taxon>Pseudomonas syringae</taxon>
    </lineage>
</organism>
<gene>
    <name evidence="1" type="ORF">ALO94_03155</name>
</gene>
<dbReference type="Pfam" id="PF06114">
    <property type="entry name" value="Peptidase_M78"/>
    <property type="match status" value="1"/>
</dbReference>
<evidence type="ECO:0000313" key="2">
    <source>
        <dbReference type="Proteomes" id="UP000050384"/>
    </source>
</evidence>
<dbReference type="EMBL" id="LJRI01000772">
    <property type="protein sequence ID" value="KPY90706.1"/>
    <property type="molecule type" value="Genomic_DNA"/>
</dbReference>